<reference evidence="2" key="1">
    <citation type="submission" date="2018-09" db="EMBL/GenBank/DDBJ databases">
        <authorList>
            <person name="Livingstone P.G."/>
            <person name="Whitworth D.E."/>
        </authorList>
    </citation>
    <scope>NUCLEOTIDE SEQUENCE [LARGE SCALE GENOMIC DNA]</scope>
    <source>
        <strain evidence="2">CA054A</strain>
    </source>
</reference>
<dbReference type="OrthoDB" id="9831373at2"/>
<dbReference type="Proteomes" id="UP000268094">
    <property type="component" value="Unassembled WGS sequence"/>
</dbReference>
<accession>A0A3A8ID22</accession>
<comment type="caution">
    <text evidence="1">The sequence shown here is derived from an EMBL/GenBank/DDBJ whole genome shotgun (WGS) entry which is preliminary data.</text>
</comment>
<protein>
    <submittedName>
        <fullName evidence="1">Uncharacterized protein</fullName>
    </submittedName>
</protein>
<dbReference type="AlphaFoldDB" id="A0A3A8ID22"/>
<sequence>MGVANVLFVVNNSSGANWLPGTPTIDHGSISPATLPNVTTASGTQNLFSALPNWGLMGDEGAVTYTCGASPATDQFQLWWDNRWSHASGPGVKAQSANYNIGSTVSFNGGTATYTVTVSLSPKTAQR</sequence>
<dbReference type="EMBL" id="RAVZ01000309">
    <property type="protein sequence ID" value="RKG76281.1"/>
    <property type="molecule type" value="Genomic_DNA"/>
</dbReference>
<organism evidence="1 2">
    <name type="scientific">Corallococcus terminator</name>
    <dbReference type="NCBI Taxonomy" id="2316733"/>
    <lineage>
        <taxon>Bacteria</taxon>
        <taxon>Pseudomonadati</taxon>
        <taxon>Myxococcota</taxon>
        <taxon>Myxococcia</taxon>
        <taxon>Myxococcales</taxon>
        <taxon>Cystobacterineae</taxon>
        <taxon>Myxococcaceae</taxon>
        <taxon>Corallococcus</taxon>
    </lineage>
</organism>
<keyword evidence="2" id="KW-1185">Reference proteome</keyword>
<gene>
    <name evidence="1" type="ORF">D7V88_32475</name>
</gene>
<proteinExistence type="predicted"/>
<evidence type="ECO:0000313" key="2">
    <source>
        <dbReference type="Proteomes" id="UP000268094"/>
    </source>
</evidence>
<name>A0A3A8ID22_9BACT</name>
<evidence type="ECO:0000313" key="1">
    <source>
        <dbReference type="EMBL" id="RKG76281.1"/>
    </source>
</evidence>
<dbReference type="RefSeq" id="WP_120544499.1">
    <property type="nucleotide sequence ID" value="NZ_RAVZ01000309.1"/>
</dbReference>
<dbReference type="Gene3D" id="2.60.270.50">
    <property type="match status" value="1"/>
</dbReference>